<evidence type="ECO:0000313" key="2">
    <source>
        <dbReference type="EMBL" id="CAF4991167.1"/>
    </source>
</evidence>
<dbReference type="Proteomes" id="UP000663848">
    <property type="component" value="Unassembled WGS sequence"/>
</dbReference>
<comment type="caution">
    <text evidence="3">The sequence shown here is derived from an EMBL/GenBank/DDBJ whole genome shotgun (WGS) entry which is preliminary data.</text>
</comment>
<keyword evidence="5" id="KW-1185">Reference proteome</keyword>
<evidence type="ECO:0000313" key="3">
    <source>
        <dbReference type="EMBL" id="CAF5132559.1"/>
    </source>
</evidence>
<evidence type="ECO:0000313" key="4">
    <source>
        <dbReference type="Proteomes" id="UP000663848"/>
    </source>
</evidence>
<evidence type="ECO:0000313" key="5">
    <source>
        <dbReference type="Proteomes" id="UP000663873"/>
    </source>
</evidence>
<gene>
    <name evidence="3" type="ORF">QYT958_LOCUS46951</name>
    <name evidence="2" type="ORF">UJA718_LOCUS49828</name>
</gene>
<sequence length="57" mass="6697">MPAAEAEQLVRESEEPLGEIPTRYSNITTRTSRDELNRIENEDDEELDEDLENQYLE</sequence>
<dbReference type="Proteomes" id="UP000663873">
    <property type="component" value="Unassembled WGS sequence"/>
</dbReference>
<accession>A0A822FQ70</accession>
<dbReference type="EMBL" id="CAJOBR010085838">
    <property type="protein sequence ID" value="CAF5132559.1"/>
    <property type="molecule type" value="Genomic_DNA"/>
</dbReference>
<name>A0A822FQ70_9BILA</name>
<feature type="region of interest" description="Disordered" evidence="1">
    <location>
        <begin position="1"/>
        <end position="57"/>
    </location>
</feature>
<dbReference type="EMBL" id="CAJOBP010106644">
    <property type="protein sequence ID" value="CAF4991167.1"/>
    <property type="molecule type" value="Genomic_DNA"/>
</dbReference>
<evidence type="ECO:0000256" key="1">
    <source>
        <dbReference type="SAM" id="MobiDB-lite"/>
    </source>
</evidence>
<organism evidence="3 4">
    <name type="scientific">Rotaria socialis</name>
    <dbReference type="NCBI Taxonomy" id="392032"/>
    <lineage>
        <taxon>Eukaryota</taxon>
        <taxon>Metazoa</taxon>
        <taxon>Spiralia</taxon>
        <taxon>Gnathifera</taxon>
        <taxon>Rotifera</taxon>
        <taxon>Eurotatoria</taxon>
        <taxon>Bdelloidea</taxon>
        <taxon>Philodinida</taxon>
        <taxon>Philodinidae</taxon>
        <taxon>Rotaria</taxon>
    </lineage>
</organism>
<proteinExistence type="predicted"/>
<dbReference type="AlphaFoldDB" id="A0A822FQ70"/>
<feature type="non-terminal residue" evidence="3">
    <location>
        <position position="57"/>
    </location>
</feature>
<protein>
    <submittedName>
        <fullName evidence="3">Uncharacterized protein</fullName>
    </submittedName>
</protein>
<feature type="compositionally biased region" description="Basic and acidic residues" evidence="1">
    <location>
        <begin position="31"/>
        <end position="40"/>
    </location>
</feature>
<feature type="compositionally biased region" description="Acidic residues" evidence="1">
    <location>
        <begin position="41"/>
        <end position="57"/>
    </location>
</feature>
<reference evidence="3" key="1">
    <citation type="submission" date="2021-02" db="EMBL/GenBank/DDBJ databases">
        <authorList>
            <person name="Nowell W R."/>
        </authorList>
    </citation>
    <scope>NUCLEOTIDE SEQUENCE</scope>
</reference>